<evidence type="ECO:0000313" key="7">
    <source>
        <dbReference type="EMBL" id="MBC5731683.1"/>
    </source>
</evidence>
<dbReference type="SUPFAM" id="SSF49785">
    <property type="entry name" value="Galactose-binding domain-like"/>
    <property type="match status" value="1"/>
</dbReference>
<feature type="domain" description="Glycoside hydrolase family 2 catalytic" evidence="5">
    <location>
        <begin position="313"/>
        <end position="432"/>
    </location>
</feature>
<dbReference type="Proteomes" id="UP000660021">
    <property type="component" value="Unassembled WGS sequence"/>
</dbReference>
<evidence type="ECO:0000259" key="5">
    <source>
        <dbReference type="Pfam" id="PF02836"/>
    </source>
</evidence>
<accession>A0ABR7HVY7</accession>
<evidence type="ECO:0000256" key="2">
    <source>
        <dbReference type="ARBA" id="ARBA00022801"/>
    </source>
</evidence>
<dbReference type="EMBL" id="JACOPR010000009">
    <property type="protein sequence ID" value="MBC5731683.1"/>
    <property type="molecule type" value="Genomic_DNA"/>
</dbReference>
<dbReference type="SUPFAM" id="SSF51445">
    <property type="entry name" value="(Trans)glycosidases"/>
    <property type="match status" value="1"/>
</dbReference>
<protein>
    <recommendedName>
        <fullName evidence="9">Beta-galactosidase</fullName>
    </recommendedName>
</protein>
<dbReference type="InterPro" id="IPR036156">
    <property type="entry name" value="Beta-gal/glucu_dom_sf"/>
</dbReference>
<comment type="similarity">
    <text evidence="1">Belongs to the glycosyl hydrolase 2 family.</text>
</comment>
<evidence type="ECO:0000256" key="1">
    <source>
        <dbReference type="ARBA" id="ARBA00007401"/>
    </source>
</evidence>
<dbReference type="RefSeq" id="WP_186964172.1">
    <property type="nucleotide sequence ID" value="NZ_JACOPR010000009.1"/>
</dbReference>
<feature type="domain" description="Beta-mannosidase-like galactose-binding" evidence="6">
    <location>
        <begin position="62"/>
        <end position="144"/>
    </location>
</feature>
<evidence type="ECO:0008006" key="9">
    <source>
        <dbReference type="Google" id="ProtNLM"/>
    </source>
</evidence>
<keyword evidence="3" id="KW-0326">Glycosidase</keyword>
<dbReference type="InterPro" id="IPR006103">
    <property type="entry name" value="Glyco_hydro_2_cat"/>
</dbReference>
<dbReference type="InterPro" id="IPR006102">
    <property type="entry name" value="Ig-like_GH2"/>
</dbReference>
<dbReference type="InterPro" id="IPR054593">
    <property type="entry name" value="Beta-mannosidase-like_N2"/>
</dbReference>
<comment type="caution">
    <text evidence="7">The sequence shown here is derived from an EMBL/GenBank/DDBJ whole genome shotgun (WGS) entry which is preliminary data.</text>
</comment>
<evidence type="ECO:0000313" key="8">
    <source>
        <dbReference type="Proteomes" id="UP000660021"/>
    </source>
</evidence>
<evidence type="ECO:0000259" key="4">
    <source>
        <dbReference type="Pfam" id="PF00703"/>
    </source>
</evidence>
<dbReference type="Gene3D" id="2.60.40.10">
    <property type="entry name" value="Immunoglobulins"/>
    <property type="match status" value="1"/>
</dbReference>
<proteinExistence type="inferred from homology"/>
<reference evidence="7 8" key="1">
    <citation type="submission" date="2020-08" db="EMBL/GenBank/DDBJ databases">
        <title>Genome public.</title>
        <authorList>
            <person name="Liu C."/>
            <person name="Sun Q."/>
        </authorList>
    </citation>
    <scope>NUCLEOTIDE SEQUENCE [LARGE SCALE GENOMIC DNA]</scope>
    <source>
        <strain evidence="7 8">New-38</strain>
    </source>
</reference>
<name>A0ABR7HVY7_9FIRM</name>
<dbReference type="InterPro" id="IPR017853">
    <property type="entry name" value="GH"/>
</dbReference>
<dbReference type="Pfam" id="PF22666">
    <property type="entry name" value="Glyco_hydro_2_N2"/>
    <property type="match status" value="1"/>
</dbReference>
<dbReference type="Gene3D" id="2.60.120.260">
    <property type="entry name" value="Galactose-binding domain-like"/>
    <property type="match status" value="1"/>
</dbReference>
<dbReference type="PANTHER" id="PTHR42732:SF1">
    <property type="entry name" value="BETA-MANNOSIDASE"/>
    <property type="match status" value="1"/>
</dbReference>
<dbReference type="SUPFAM" id="SSF49303">
    <property type="entry name" value="beta-Galactosidase/glucuronidase domain"/>
    <property type="match status" value="1"/>
</dbReference>
<dbReference type="InterPro" id="IPR013783">
    <property type="entry name" value="Ig-like_fold"/>
</dbReference>
<keyword evidence="2" id="KW-0378">Hydrolase</keyword>
<feature type="domain" description="Glycoside hydrolase family 2 immunoglobulin-like beta-sandwich" evidence="4">
    <location>
        <begin position="211"/>
        <end position="301"/>
    </location>
</feature>
<dbReference type="PANTHER" id="PTHR42732">
    <property type="entry name" value="BETA-GALACTOSIDASE"/>
    <property type="match status" value="1"/>
</dbReference>
<evidence type="ECO:0000259" key="6">
    <source>
        <dbReference type="Pfam" id="PF22666"/>
    </source>
</evidence>
<keyword evidence="8" id="KW-1185">Reference proteome</keyword>
<evidence type="ECO:0000256" key="3">
    <source>
        <dbReference type="ARBA" id="ARBA00023295"/>
    </source>
</evidence>
<dbReference type="Pfam" id="PF02836">
    <property type="entry name" value="Glyco_hydro_2_C"/>
    <property type="match status" value="1"/>
</dbReference>
<dbReference type="Gene3D" id="3.20.20.80">
    <property type="entry name" value="Glycosidases"/>
    <property type="match status" value="1"/>
</dbReference>
<dbReference type="InterPro" id="IPR051913">
    <property type="entry name" value="GH2_Domain-Containing"/>
</dbReference>
<sequence>MMRQRLNQWSVLQDIHNLGEALHIYEKEFRFDECAHLVSSPERLPRLGALQVVLSDRPYYGRELRYFNQAPWWYVCHFDADQQEDIVALLRFQSVDYYCKVYLNGVLVGEHEGYFEPFEFDVTHLLQEKDNLLWVKVWAPWDHEILPRAESMRCFSVKREMVKGTYEHADGFIQRDVNPVGIMGDVELYISKRFAFAQDWNADVQYHPDEGWAEVAVSAQVLGSGNSTLVQGRILDQMGMEVARAEQSTVSGGAVCLRFRLDQPTLWQPWERGEPYLYTVRLTLMNGTERLDGLEKRIGVREVRLERTHEMTRFFINGQAIFLRGTSYFGDVYLSELDFDRYYRDLRMIRDLGCNCVRVHVHVEKEAFYEICDSLGLLVIQDSDFNWDHPTDEKWMERAAAIFGAMVRTKKDHPSILCWVALNEPDLWKIFTHGLLEQTPEDQIMLDTLCVKLMNELKHIDPERPYIRASREEDDLESGDSHTYTGSLAVGTAYPQIQGQTEKLNTEFGMDVPGNIPGLFRDRRIFEALHPVLGELAGYQEYQYRLLSYYIDHYRAQKYTPCSGCIQFMFIDLCPQSFYGVLDFHGVPKRGYYAMLEAFQPLSLLARQTEEGFRILLVNDLLRSFQGTVSYSLCKDGMAICSGAMKTAVGADTSAVVGEVQWVFDPQERLELRLYFAGEDGTSLAERTYRDVFYEFPGMAGQSIDNELGMRTYYFDEAVKERARTC</sequence>
<dbReference type="InterPro" id="IPR008979">
    <property type="entry name" value="Galactose-bd-like_sf"/>
</dbReference>
<dbReference type="Pfam" id="PF00703">
    <property type="entry name" value="Glyco_hydro_2"/>
    <property type="match status" value="1"/>
</dbReference>
<gene>
    <name evidence="7" type="ORF">H8S34_12720</name>
</gene>
<organism evidence="7 8">
    <name type="scientific">Pseudoflavonifractor hominis</name>
    <dbReference type="NCBI Taxonomy" id="2763059"/>
    <lineage>
        <taxon>Bacteria</taxon>
        <taxon>Bacillati</taxon>
        <taxon>Bacillota</taxon>
        <taxon>Clostridia</taxon>
        <taxon>Eubacteriales</taxon>
        <taxon>Oscillospiraceae</taxon>
        <taxon>Pseudoflavonifractor</taxon>
    </lineage>
</organism>